<accession>A0ABX9MZV9</accession>
<evidence type="ECO:0000313" key="1">
    <source>
        <dbReference type="EMBL" id="RII84363.1"/>
    </source>
</evidence>
<sequence>MTDTTRTKAPLSYPERPGHAIAMAWYASLCQRIEAAREATGNPDMVDSNIVPIVRGLDEGATTDFLEAVGALMVDLLAVGEPCATRWDPLEEIESKKAYRESSRKLWQEKL</sequence>
<proteinExistence type="predicted"/>
<gene>
    <name evidence="1" type="ORF">CJO09_03890</name>
</gene>
<evidence type="ECO:0000313" key="2">
    <source>
        <dbReference type="Proteomes" id="UP000266483"/>
    </source>
</evidence>
<dbReference type="Proteomes" id="UP000266483">
    <property type="component" value="Unassembled WGS sequence"/>
</dbReference>
<dbReference type="EMBL" id="NQOU01000001">
    <property type="protein sequence ID" value="RII84363.1"/>
    <property type="molecule type" value="Genomic_DNA"/>
</dbReference>
<keyword evidence="2" id="KW-1185">Reference proteome</keyword>
<comment type="caution">
    <text evidence="1">The sequence shown here is derived from an EMBL/GenBank/DDBJ whole genome shotgun (WGS) entry which is preliminary data.</text>
</comment>
<name>A0ABX9MZV9_9BURK</name>
<reference evidence="1 2" key="1">
    <citation type="submission" date="2017-08" db="EMBL/GenBank/DDBJ databases">
        <title>Pusillimonas indicus sp. nov., a member of the family Alcaligenaceae isolated from surface seawater.</title>
        <authorList>
            <person name="Li J."/>
        </authorList>
    </citation>
    <scope>NUCLEOTIDE SEQUENCE [LARGE SCALE GENOMIC DNA]</scope>
    <source>
        <strain evidence="1 2">17-4A</strain>
    </source>
</reference>
<dbReference type="RefSeq" id="WP_119441138.1">
    <property type="nucleotide sequence ID" value="NZ_CP170494.1"/>
</dbReference>
<organism evidence="1 2">
    <name type="scientific">Neopusillimonas maritima</name>
    <dbReference type="NCBI Taxonomy" id="2026239"/>
    <lineage>
        <taxon>Bacteria</taxon>
        <taxon>Pseudomonadati</taxon>
        <taxon>Pseudomonadota</taxon>
        <taxon>Betaproteobacteria</taxon>
        <taxon>Burkholderiales</taxon>
        <taxon>Alcaligenaceae</taxon>
        <taxon>Neopusillimonas</taxon>
    </lineage>
</organism>
<protein>
    <submittedName>
        <fullName evidence="1">Uncharacterized protein</fullName>
    </submittedName>
</protein>